<accession>A8NST4</accession>
<dbReference type="VEuPathDB" id="FungiDB:CC1G_12441"/>
<dbReference type="AlphaFoldDB" id="A8NST4"/>
<dbReference type="Proteomes" id="UP000001861">
    <property type="component" value="Unassembled WGS sequence"/>
</dbReference>
<dbReference type="RefSeq" id="XP_001836089.1">
    <property type="nucleotide sequence ID" value="XM_001836037.1"/>
</dbReference>
<comment type="caution">
    <text evidence="1">The sequence shown here is derived from an EMBL/GenBank/DDBJ whole genome shotgun (WGS) entry which is preliminary data.</text>
</comment>
<dbReference type="EMBL" id="AACS02000008">
    <property type="protein sequence ID" value="EAU85725.1"/>
    <property type="molecule type" value="Genomic_DNA"/>
</dbReference>
<name>A8NST4_COPC7</name>
<evidence type="ECO:0000313" key="2">
    <source>
        <dbReference type="Proteomes" id="UP000001861"/>
    </source>
</evidence>
<dbReference type="GeneID" id="6012634"/>
<dbReference type="KEGG" id="cci:CC1G_12441"/>
<evidence type="ECO:0008006" key="3">
    <source>
        <dbReference type="Google" id="ProtNLM"/>
    </source>
</evidence>
<protein>
    <recommendedName>
        <fullName evidence="3">F-box domain-containing protein</fullName>
    </recommendedName>
</protein>
<proteinExistence type="predicted"/>
<keyword evidence="2" id="KW-1185">Reference proteome</keyword>
<sequence>MSLPQPQPAIYSLPNETLVEIAEKVYYEQSQILLRGDPNSNMDITNCSLVSRQFSAVFRPLAFRTIYLHPHNVHCAVSDRPIHVLLGRLSVLLNRNPEIGGWIRELQVRVDDRDAEAMIRKDDYSSFVDVLDKATALTSFGFVGGPMPFWGSLDQDIRAALQRVFQMKTLEKLEIGGSMVPLRILLSMSPVRDLVLVGCRVVQRDNAAEKLDESMESVQATRLRTLRCQVNSVAHLPHFRSAPEAFAQLRVLTAIVGLGNLHPGAEQIQAI</sequence>
<organism evidence="1 2">
    <name type="scientific">Coprinopsis cinerea (strain Okayama-7 / 130 / ATCC MYA-4618 / FGSC 9003)</name>
    <name type="common">Inky cap fungus</name>
    <name type="synonym">Hormographiella aspergillata</name>
    <dbReference type="NCBI Taxonomy" id="240176"/>
    <lineage>
        <taxon>Eukaryota</taxon>
        <taxon>Fungi</taxon>
        <taxon>Dikarya</taxon>
        <taxon>Basidiomycota</taxon>
        <taxon>Agaricomycotina</taxon>
        <taxon>Agaricomycetes</taxon>
        <taxon>Agaricomycetidae</taxon>
        <taxon>Agaricales</taxon>
        <taxon>Agaricineae</taxon>
        <taxon>Psathyrellaceae</taxon>
        <taxon>Coprinopsis</taxon>
    </lineage>
</organism>
<reference evidence="1 2" key="1">
    <citation type="journal article" date="2010" name="Proc. Natl. Acad. Sci. U.S.A.">
        <title>Insights into evolution of multicellular fungi from the assembled chromosomes of the mushroom Coprinopsis cinerea (Coprinus cinereus).</title>
        <authorList>
            <person name="Stajich J.E."/>
            <person name="Wilke S.K."/>
            <person name="Ahren D."/>
            <person name="Au C.H."/>
            <person name="Birren B.W."/>
            <person name="Borodovsky M."/>
            <person name="Burns C."/>
            <person name="Canback B."/>
            <person name="Casselton L.A."/>
            <person name="Cheng C.K."/>
            <person name="Deng J."/>
            <person name="Dietrich F.S."/>
            <person name="Fargo D.C."/>
            <person name="Farman M.L."/>
            <person name="Gathman A.C."/>
            <person name="Goldberg J."/>
            <person name="Guigo R."/>
            <person name="Hoegger P.J."/>
            <person name="Hooker J.B."/>
            <person name="Huggins A."/>
            <person name="James T.Y."/>
            <person name="Kamada T."/>
            <person name="Kilaru S."/>
            <person name="Kodira C."/>
            <person name="Kues U."/>
            <person name="Kupfer D."/>
            <person name="Kwan H.S."/>
            <person name="Lomsadze A."/>
            <person name="Li W."/>
            <person name="Lilly W.W."/>
            <person name="Ma L.J."/>
            <person name="Mackey A.J."/>
            <person name="Manning G."/>
            <person name="Martin F."/>
            <person name="Muraguchi H."/>
            <person name="Natvig D.O."/>
            <person name="Palmerini H."/>
            <person name="Ramesh M.A."/>
            <person name="Rehmeyer C.J."/>
            <person name="Roe B.A."/>
            <person name="Shenoy N."/>
            <person name="Stanke M."/>
            <person name="Ter-Hovhannisyan V."/>
            <person name="Tunlid A."/>
            <person name="Velagapudi R."/>
            <person name="Vision T.J."/>
            <person name="Zeng Q."/>
            <person name="Zolan M.E."/>
            <person name="Pukkila P.J."/>
        </authorList>
    </citation>
    <scope>NUCLEOTIDE SEQUENCE [LARGE SCALE GENOMIC DNA]</scope>
    <source>
        <strain evidence="2">Okayama-7 / 130 / ATCC MYA-4618 / FGSC 9003</strain>
    </source>
</reference>
<dbReference type="InParanoid" id="A8NST4"/>
<evidence type="ECO:0000313" key="1">
    <source>
        <dbReference type="EMBL" id="EAU85725.1"/>
    </source>
</evidence>
<gene>
    <name evidence="1" type="ORF">CC1G_12441</name>
</gene>